<dbReference type="EnsemblMetazoa" id="CLYHEMT006718.1">
    <property type="protein sequence ID" value="CLYHEMP006718.1"/>
    <property type="gene ID" value="CLYHEMG006718"/>
</dbReference>
<feature type="region of interest" description="Disordered" evidence="1">
    <location>
        <begin position="442"/>
        <end position="476"/>
    </location>
</feature>
<sequence length="585" mass="64447">MANELLASKIQLFYLLLMSTLCHAATITVDRNYDDLNDRFTLGSKNPWDYQCNEGDMCSCYYRGTYSSPENKQARCYGNGQYLPNSKEFLTYTNSLDVRIGDAKIKKIWFWNLKRGTERGIYEKNYSESAIKYFEVDSGYMIVTGLPANWAGQLVIAVLNTGKHIVFKVTGTITYPFDFESIFTKPTTTTTATTTTTTTAAPTTTTTDVPKTTSSIATTTKTKTTTTTAPLITTTTVSSSTTQTKETTTKPTTVQTTLATLATTMVTTTPTITPATTKAKVTTTANESAATSPKATTPTKLPTTANKETTTTTKVTATDQKLSTEKTTKITTTSQIETNPTNPLLLSTTSSTQTHSTSTAKTRSTSSPTTPEVNSTIPTTTQPTNEEETTTKIPALPSTGGKQIKEKEETLGMGIIIALSIISLAVLVLVLIVFILCRRRKRNEKDKESNEQEVKTETITSSNIGKPMLLGNKQGNDLHQMNSYEDPTLMFASMEGKEDTNFSSPDGNIYEDIKDDQPPQKPRRRGDILDEVVPYQYGNVGMNLQDESYTAEDEDLDYEGLDFNEDNHTVPEFNDDYQDLNVTIK</sequence>
<feature type="chain" id="PRO_5029626565" description="Cnidarian restricted protein" evidence="3">
    <location>
        <begin position="25"/>
        <end position="585"/>
    </location>
</feature>
<feature type="region of interest" description="Disordered" evidence="1">
    <location>
        <begin position="275"/>
        <end position="401"/>
    </location>
</feature>
<accession>A0A7M5UVY5</accession>
<dbReference type="AlphaFoldDB" id="A0A7M5UVY5"/>
<keyword evidence="2" id="KW-0472">Membrane</keyword>
<feature type="transmembrane region" description="Helical" evidence="2">
    <location>
        <begin position="411"/>
        <end position="437"/>
    </location>
</feature>
<feature type="compositionally biased region" description="Low complexity" evidence="1">
    <location>
        <begin position="275"/>
        <end position="318"/>
    </location>
</feature>
<organism evidence="4 5">
    <name type="scientific">Clytia hemisphaerica</name>
    <dbReference type="NCBI Taxonomy" id="252671"/>
    <lineage>
        <taxon>Eukaryota</taxon>
        <taxon>Metazoa</taxon>
        <taxon>Cnidaria</taxon>
        <taxon>Hydrozoa</taxon>
        <taxon>Hydroidolina</taxon>
        <taxon>Leptothecata</taxon>
        <taxon>Obeliida</taxon>
        <taxon>Clytiidae</taxon>
        <taxon>Clytia</taxon>
    </lineage>
</organism>
<proteinExistence type="predicted"/>
<dbReference type="RefSeq" id="XP_066913647.1">
    <property type="nucleotide sequence ID" value="XM_067057546.1"/>
</dbReference>
<keyword evidence="2" id="KW-1133">Transmembrane helix</keyword>
<evidence type="ECO:0000256" key="3">
    <source>
        <dbReference type="SAM" id="SignalP"/>
    </source>
</evidence>
<feature type="compositionally biased region" description="Low complexity" evidence="1">
    <location>
        <begin position="329"/>
        <end position="384"/>
    </location>
</feature>
<feature type="signal peptide" evidence="3">
    <location>
        <begin position="1"/>
        <end position="24"/>
    </location>
</feature>
<keyword evidence="3" id="KW-0732">Signal</keyword>
<feature type="region of interest" description="Disordered" evidence="1">
    <location>
        <begin position="497"/>
        <end position="525"/>
    </location>
</feature>
<name>A0A7M5UVY5_9CNID</name>
<evidence type="ECO:0000313" key="5">
    <source>
        <dbReference type="Proteomes" id="UP000594262"/>
    </source>
</evidence>
<keyword evidence="5" id="KW-1185">Reference proteome</keyword>
<reference evidence="4" key="1">
    <citation type="submission" date="2021-01" db="UniProtKB">
        <authorList>
            <consortium name="EnsemblMetazoa"/>
        </authorList>
    </citation>
    <scope>IDENTIFICATION</scope>
</reference>
<dbReference type="GeneID" id="136800935"/>
<evidence type="ECO:0000256" key="2">
    <source>
        <dbReference type="SAM" id="Phobius"/>
    </source>
</evidence>
<keyword evidence="2" id="KW-0812">Transmembrane</keyword>
<evidence type="ECO:0008006" key="6">
    <source>
        <dbReference type="Google" id="ProtNLM"/>
    </source>
</evidence>
<evidence type="ECO:0000256" key="1">
    <source>
        <dbReference type="SAM" id="MobiDB-lite"/>
    </source>
</evidence>
<feature type="region of interest" description="Disordered" evidence="1">
    <location>
        <begin position="191"/>
        <end position="213"/>
    </location>
</feature>
<feature type="compositionally biased region" description="Basic and acidic residues" evidence="1">
    <location>
        <begin position="443"/>
        <end position="456"/>
    </location>
</feature>
<dbReference type="Proteomes" id="UP000594262">
    <property type="component" value="Unplaced"/>
</dbReference>
<evidence type="ECO:0000313" key="4">
    <source>
        <dbReference type="EnsemblMetazoa" id="CLYHEMP006718.1"/>
    </source>
</evidence>
<protein>
    <recommendedName>
        <fullName evidence="6">Cnidarian restricted protein</fullName>
    </recommendedName>
</protein>